<protein>
    <submittedName>
        <fullName evidence="1">Uncharacterized protein</fullName>
    </submittedName>
</protein>
<keyword evidence="2" id="KW-1185">Reference proteome</keyword>
<evidence type="ECO:0000313" key="1">
    <source>
        <dbReference type="EMBL" id="KRM04644.1"/>
    </source>
</evidence>
<organism evidence="1 2">
    <name type="scientific">Lentilactobacillus farraginis DSM 18382 = JCM 14108</name>
    <dbReference type="NCBI Taxonomy" id="1423743"/>
    <lineage>
        <taxon>Bacteria</taxon>
        <taxon>Bacillati</taxon>
        <taxon>Bacillota</taxon>
        <taxon>Bacilli</taxon>
        <taxon>Lactobacillales</taxon>
        <taxon>Lactobacillaceae</taxon>
        <taxon>Lentilactobacillus</taxon>
    </lineage>
</organism>
<sequence length="57" mass="6612">MIISYKELFKITRFSYTIVPDKFVKNAIPTLISQAKKKPVYLNTPASGFIRITQMLF</sequence>
<comment type="caution">
    <text evidence="1">The sequence shown here is derived from an EMBL/GenBank/DDBJ whole genome shotgun (WGS) entry which is preliminary data.</text>
</comment>
<accession>A0A0R1VN20</accession>
<evidence type="ECO:0000313" key="2">
    <source>
        <dbReference type="Proteomes" id="UP000051966"/>
    </source>
</evidence>
<dbReference type="EMBL" id="AZFY01000118">
    <property type="protein sequence ID" value="KRM04644.1"/>
    <property type="molecule type" value="Genomic_DNA"/>
</dbReference>
<dbReference type="PATRIC" id="fig|1423743.5.peg.858"/>
<name>A0A0R1VN20_9LACO</name>
<reference evidence="1 2" key="1">
    <citation type="journal article" date="2015" name="Genome Announc.">
        <title>Expanding the biotechnology potential of lactobacilli through comparative genomics of 213 strains and associated genera.</title>
        <authorList>
            <person name="Sun Z."/>
            <person name="Harris H.M."/>
            <person name="McCann A."/>
            <person name="Guo C."/>
            <person name="Argimon S."/>
            <person name="Zhang W."/>
            <person name="Yang X."/>
            <person name="Jeffery I.B."/>
            <person name="Cooney J.C."/>
            <person name="Kagawa T.F."/>
            <person name="Liu W."/>
            <person name="Song Y."/>
            <person name="Salvetti E."/>
            <person name="Wrobel A."/>
            <person name="Rasinkangas P."/>
            <person name="Parkhill J."/>
            <person name="Rea M.C."/>
            <person name="O'Sullivan O."/>
            <person name="Ritari J."/>
            <person name="Douillard F.P."/>
            <person name="Paul Ross R."/>
            <person name="Yang R."/>
            <person name="Briner A.E."/>
            <person name="Felis G.E."/>
            <person name="de Vos W.M."/>
            <person name="Barrangou R."/>
            <person name="Klaenhammer T.R."/>
            <person name="Caufield P.W."/>
            <person name="Cui Y."/>
            <person name="Zhang H."/>
            <person name="O'Toole P.W."/>
        </authorList>
    </citation>
    <scope>NUCLEOTIDE SEQUENCE [LARGE SCALE GENOMIC DNA]</scope>
    <source>
        <strain evidence="1 2">DSM 18382</strain>
    </source>
</reference>
<proteinExistence type="predicted"/>
<dbReference type="AlphaFoldDB" id="A0A0R1VN20"/>
<dbReference type="Proteomes" id="UP000051966">
    <property type="component" value="Unassembled WGS sequence"/>
</dbReference>
<gene>
    <name evidence="1" type="ORF">FD41_GL000833</name>
</gene>